<comment type="similarity">
    <text evidence="1">Belongs to the protein kinase superfamily. ADCK protein kinase family.</text>
</comment>
<evidence type="ECO:0000313" key="4">
    <source>
        <dbReference type="Proteomes" id="UP000664859"/>
    </source>
</evidence>
<reference evidence="3" key="1">
    <citation type="submission" date="2021-02" db="EMBL/GenBank/DDBJ databases">
        <title>First Annotated Genome of the Yellow-green Alga Tribonema minus.</title>
        <authorList>
            <person name="Mahan K.M."/>
        </authorList>
    </citation>
    <scope>NUCLEOTIDE SEQUENCE</scope>
    <source>
        <strain evidence="3">UTEX B ZZ1240</strain>
    </source>
</reference>
<dbReference type="Proteomes" id="UP000664859">
    <property type="component" value="Unassembled WGS sequence"/>
</dbReference>
<feature type="domain" description="ABC1 atypical kinase-like" evidence="2">
    <location>
        <begin position="173"/>
        <end position="316"/>
    </location>
</feature>
<dbReference type="PANTHER" id="PTHR10566:SF117">
    <property type="entry name" value="UNUSUAL PROTEIN KINASE-RELATED"/>
    <property type="match status" value="1"/>
</dbReference>
<protein>
    <recommendedName>
        <fullName evidence="2">ABC1 atypical kinase-like domain-containing protein</fullName>
    </recommendedName>
</protein>
<dbReference type="CDD" id="cd05121">
    <property type="entry name" value="ABC1_ADCK3-like"/>
    <property type="match status" value="1"/>
</dbReference>
<feature type="domain" description="ABC1 atypical kinase-like" evidence="2">
    <location>
        <begin position="126"/>
        <end position="169"/>
    </location>
</feature>
<sequence>MDAMRGAALSDYDVAQGEMRLIDVDETDEEKLPLVYQPEILEEYYKRRPHLVVQRTLQLAGAFGGFMTSLAIDAARGTLKTNEVKRAAELREIITSLGPFYIKLGQALSIRPDILSPKAMVELQRLCDKVPSYDSKIAMATIERELGKPVLEVYSEITPEPLAAASLGQGRTDLVALLDEFAYRFYEELDYQKECENGIRIRADMAHIAQVVIPFNYPEFTSRRVFTAEWIDGEKLSQSQAGDVNTLVNVGVVAYLTQLLDTGLFHADPHPGNLIRTPDGRLAILDFGLMTEITDDQKYGMIEAISHLVHRDYGSIGDDFKRLDFIPAHVDVTPIVPALKNVFDAALAGGGAKSINFQDLAGDLAQITFEYPFRIPPYFALVIRAIGVLEGIALVGNPSFAIIDEAYPYISKRLLTDESPRLRAALRYMIYGKSDVFDVERLIDLLQAFESFVEIRDDKAGVVAANGGTMTGAEPDSAAEQTREALRFLFSKDGEFFREFLTDEVVRGADCIGRDAARELAYTVGLRGANIPGFIKAAAPPLSSDDRKVVDNTRRLIAFFMGDAASGFAANDRPTPYDPAEGLFGLRVNLPAALDLLGVGGRRDTPASRLQAEIAPVLRELGPEMRAFGLTIVGRLTEKLATRVLRYTSDR</sequence>
<proteinExistence type="inferred from homology"/>
<dbReference type="OrthoDB" id="427480at2759"/>
<organism evidence="3 4">
    <name type="scientific">Tribonema minus</name>
    <dbReference type="NCBI Taxonomy" id="303371"/>
    <lineage>
        <taxon>Eukaryota</taxon>
        <taxon>Sar</taxon>
        <taxon>Stramenopiles</taxon>
        <taxon>Ochrophyta</taxon>
        <taxon>PX clade</taxon>
        <taxon>Xanthophyceae</taxon>
        <taxon>Tribonematales</taxon>
        <taxon>Tribonemataceae</taxon>
        <taxon>Tribonema</taxon>
    </lineage>
</organism>
<dbReference type="InterPro" id="IPR011009">
    <property type="entry name" value="Kinase-like_dom_sf"/>
</dbReference>
<dbReference type="SUPFAM" id="SSF56112">
    <property type="entry name" value="Protein kinase-like (PK-like)"/>
    <property type="match status" value="1"/>
</dbReference>
<accession>A0A836CGN4</accession>
<evidence type="ECO:0000259" key="2">
    <source>
        <dbReference type="Pfam" id="PF03109"/>
    </source>
</evidence>
<evidence type="ECO:0000313" key="3">
    <source>
        <dbReference type="EMBL" id="KAG5185217.1"/>
    </source>
</evidence>
<dbReference type="PANTHER" id="PTHR10566">
    <property type="entry name" value="CHAPERONE-ACTIVITY OF BC1 COMPLEX CABC1 -RELATED"/>
    <property type="match status" value="1"/>
</dbReference>
<comment type="caution">
    <text evidence="3">The sequence shown here is derived from an EMBL/GenBank/DDBJ whole genome shotgun (WGS) entry which is preliminary data.</text>
</comment>
<gene>
    <name evidence="3" type="ORF">JKP88DRAFT_271995</name>
</gene>
<name>A0A836CGN4_9STRA</name>
<dbReference type="Pfam" id="PF03109">
    <property type="entry name" value="ABC1"/>
    <property type="match status" value="2"/>
</dbReference>
<keyword evidence="4" id="KW-1185">Reference proteome</keyword>
<dbReference type="InterPro" id="IPR004147">
    <property type="entry name" value="ABC1_dom"/>
</dbReference>
<dbReference type="EMBL" id="JAFCMP010000137">
    <property type="protein sequence ID" value="KAG5185217.1"/>
    <property type="molecule type" value="Genomic_DNA"/>
</dbReference>
<evidence type="ECO:0000256" key="1">
    <source>
        <dbReference type="ARBA" id="ARBA00009670"/>
    </source>
</evidence>
<dbReference type="AlphaFoldDB" id="A0A836CGN4"/>
<dbReference type="InterPro" id="IPR050154">
    <property type="entry name" value="UbiB_kinase"/>
</dbReference>